<dbReference type="Proteomes" id="UP001333102">
    <property type="component" value="Chromosome"/>
</dbReference>
<dbReference type="Pfam" id="PF01547">
    <property type="entry name" value="SBP_bac_1"/>
    <property type="match status" value="1"/>
</dbReference>
<reference evidence="5" key="1">
    <citation type="submission" date="2023-12" db="EMBL/GenBank/DDBJ databases">
        <title>Novel isolates from deep terrestrial aquifers shed light on the physiology and ecology of the class Limnochordia.</title>
        <authorList>
            <person name="Karnachuk O.V."/>
            <person name="Lukina A.P."/>
            <person name="Avakyan M.R."/>
            <person name="Kadnikov V."/>
            <person name="Begmatov S."/>
            <person name="Beletsky A.V."/>
            <person name="Mardanov A.V."/>
            <person name="Ravin N.V."/>
        </authorList>
    </citation>
    <scope>NUCLEOTIDE SEQUENCE [LARGE SCALE GENOMIC DNA]</scope>
    <source>
        <strain evidence="5">LN</strain>
    </source>
</reference>
<keyword evidence="3" id="KW-0732">Signal</keyword>
<gene>
    <name evidence="4" type="ORF">VLY81_06560</name>
</gene>
<dbReference type="Gene3D" id="3.40.190.10">
    <property type="entry name" value="Periplasmic binding protein-like II"/>
    <property type="match status" value="1"/>
</dbReference>
<dbReference type="PANTHER" id="PTHR30061:SF50">
    <property type="entry name" value="MALTOSE_MALTODEXTRIN-BINDING PERIPLASMIC PROTEIN"/>
    <property type="match status" value="1"/>
</dbReference>
<sequence>MHQQKLYALPRAYSTQALIYRTDLMEAPPKTWDEVVAISKKIQSEHPGMYGFGIGGANHVSTLSQYFTILYSYGGRVFDEEGRLQLDSPEAVAALQRYVDFYRKDKIVPNPLEYNREQLPELFSAGRIAMFVSGPWGGRALGLPPDNDRIPYASAPVPAGPAGTATELVSDSTGIWAGTRNLEAALTFLDFITSPEEQVQRDLIGGLVPQGPTMATRPEFTQNPFFKTFIDMAPYGVPQPQPTLWEPFQEIIVNMVQSATLGLVTPEQAVKQAVRELRAKGLVPAERK</sequence>
<organism evidence="4 5">
    <name type="scientific">Geochorda subterranea</name>
    <dbReference type="NCBI Taxonomy" id="3109564"/>
    <lineage>
        <taxon>Bacteria</taxon>
        <taxon>Bacillati</taxon>
        <taxon>Bacillota</taxon>
        <taxon>Limnochordia</taxon>
        <taxon>Limnochordales</taxon>
        <taxon>Geochordaceae</taxon>
        <taxon>Geochorda</taxon>
    </lineage>
</organism>
<protein>
    <submittedName>
        <fullName evidence="4">Sugar ABC transporter substrate-binding protein</fullName>
    </submittedName>
</protein>
<keyword evidence="5" id="KW-1185">Reference proteome</keyword>
<dbReference type="SUPFAM" id="SSF53850">
    <property type="entry name" value="Periplasmic binding protein-like II"/>
    <property type="match status" value="1"/>
</dbReference>
<dbReference type="InterPro" id="IPR006059">
    <property type="entry name" value="SBP"/>
</dbReference>
<evidence type="ECO:0000256" key="2">
    <source>
        <dbReference type="ARBA" id="ARBA00022448"/>
    </source>
</evidence>
<comment type="similarity">
    <text evidence="1">Belongs to the bacterial solute-binding protein 1 family.</text>
</comment>
<dbReference type="EMBL" id="CP141614">
    <property type="protein sequence ID" value="WRP15810.1"/>
    <property type="molecule type" value="Genomic_DNA"/>
</dbReference>
<accession>A0ABZ1BT69</accession>
<evidence type="ECO:0000313" key="5">
    <source>
        <dbReference type="Proteomes" id="UP001333102"/>
    </source>
</evidence>
<keyword evidence="2" id="KW-0813">Transport</keyword>
<dbReference type="PANTHER" id="PTHR30061">
    <property type="entry name" value="MALTOSE-BINDING PERIPLASMIC PROTEIN"/>
    <property type="match status" value="1"/>
</dbReference>
<proteinExistence type="inferred from homology"/>
<evidence type="ECO:0000256" key="1">
    <source>
        <dbReference type="ARBA" id="ARBA00008520"/>
    </source>
</evidence>
<dbReference type="RefSeq" id="WP_324670218.1">
    <property type="nucleotide sequence ID" value="NZ_CP141614.1"/>
</dbReference>
<evidence type="ECO:0000313" key="4">
    <source>
        <dbReference type="EMBL" id="WRP15810.1"/>
    </source>
</evidence>
<name>A0ABZ1BT69_9FIRM</name>
<evidence type="ECO:0000256" key="3">
    <source>
        <dbReference type="ARBA" id="ARBA00022729"/>
    </source>
</evidence>
<dbReference type="CDD" id="cd13585">
    <property type="entry name" value="PBP2_TMBP_like"/>
    <property type="match status" value="1"/>
</dbReference>